<evidence type="ECO:0000313" key="3">
    <source>
        <dbReference type="Proteomes" id="UP000243524"/>
    </source>
</evidence>
<accession>A0A2I0QSW3</accession>
<keyword evidence="3" id="KW-1185">Reference proteome</keyword>
<feature type="domain" description="Methyltransferase" evidence="1">
    <location>
        <begin position="39"/>
        <end position="144"/>
    </location>
</feature>
<dbReference type="InterPro" id="IPR029063">
    <property type="entry name" value="SAM-dependent_MTases_sf"/>
</dbReference>
<dbReference type="CDD" id="cd02440">
    <property type="entry name" value="AdoMet_MTases"/>
    <property type="match status" value="1"/>
</dbReference>
<evidence type="ECO:0000259" key="1">
    <source>
        <dbReference type="Pfam" id="PF13847"/>
    </source>
</evidence>
<sequence>MIKSESFWDKTASKYYELEKKDEQTYFTIIEKTKPYLKTSDTVLDFGCGTGLITNEIAKYVKEIHAIDTSSKMIGIAERKAKERQIQNIDYDHVDIFDDRFVESSFDVILASYVLHLLEDEHMVIQRMKELLKPGGLLISVTPCLGEKKLLSGFLFMGSKINIVPKINSFNRNDLVNTFEEGNFSVIDTECLKKSSQEYFIVSKKIK</sequence>
<organism evidence="2 3">
    <name type="scientific">Halalkalibacillus sediminis</name>
    <dbReference type="NCBI Taxonomy" id="2018042"/>
    <lineage>
        <taxon>Bacteria</taxon>
        <taxon>Bacillati</taxon>
        <taxon>Bacillota</taxon>
        <taxon>Bacilli</taxon>
        <taxon>Bacillales</taxon>
        <taxon>Bacillaceae</taxon>
        <taxon>Halalkalibacillus</taxon>
    </lineage>
</organism>
<dbReference type="Gene3D" id="3.40.50.150">
    <property type="entry name" value="Vaccinia Virus protein VP39"/>
    <property type="match status" value="1"/>
</dbReference>
<dbReference type="SUPFAM" id="SSF53335">
    <property type="entry name" value="S-adenosyl-L-methionine-dependent methyltransferases"/>
    <property type="match status" value="1"/>
</dbReference>
<keyword evidence="2" id="KW-0489">Methyltransferase</keyword>
<protein>
    <submittedName>
        <fullName evidence="2">Class I SAM-dependent methyltransferase</fullName>
    </submittedName>
</protein>
<dbReference type="AlphaFoldDB" id="A0A2I0QSW3"/>
<dbReference type="GO" id="GO:0032259">
    <property type="term" value="P:methylation"/>
    <property type="evidence" value="ECO:0007669"/>
    <property type="project" value="UniProtKB-KW"/>
</dbReference>
<dbReference type="Pfam" id="PF13847">
    <property type="entry name" value="Methyltransf_31"/>
    <property type="match status" value="1"/>
</dbReference>
<dbReference type="InterPro" id="IPR025714">
    <property type="entry name" value="Methyltranfer_dom"/>
</dbReference>
<evidence type="ECO:0000313" key="2">
    <source>
        <dbReference type="EMBL" id="PKR77398.1"/>
    </source>
</evidence>
<proteinExistence type="predicted"/>
<keyword evidence="2" id="KW-0808">Transferase</keyword>
<dbReference type="OrthoDB" id="9791837at2"/>
<dbReference type="GO" id="GO:0008168">
    <property type="term" value="F:methyltransferase activity"/>
    <property type="evidence" value="ECO:0007669"/>
    <property type="project" value="UniProtKB-KW"/>
</dbReference>
<name>A0A2I0QSW3_9BACI</name>
<dbReference type="RefSeq" id="WP_101332226.1">
    <property type="nucleotide sequence ID" value="NZ_PJNH01000003.1"/>
</dbReference>
<gene>
    <name evidence="2" type="ORF">CEY16_11755</name>
</gene>
<reference evidence="2 3" key="1">
    <citation type="submission" date="2017-06" db="EMBL/GenBank/DDBJ databases">
        <title>the draft geome sequence of Illustriluteabacillus marina B3227.</title>
        <authorList>
            <person name="He R.-H."/>
            <person name="Du Z.-J."/>
        </authorList>
    </citation>
    <scope>NUCLEOTIDE SEQUENCE [LARGE SCALE GENOMIC DNA]</scope>
    <source>
        <strain evidence="2 3">B3227</strain>
    </source>
</reference>
<dbReference type="EMBL" id="PJNH01000003">
    <property type="protein sequence ID" value="PKR77398.1"/>
    <property type="molecule type" value="Genomic_DNA"/>
</dbReference>
<comment type="caution">
    <text evidence="2">The sequence shown here is derived from an EMBL/GenBank/DDBJ whole genome shotgun (WGS) entry which is preliminary data.</text>
</comment>
<dbReference type="PANTHER" id="PTHR43861">
    <property type="entry name" value="TRANS-ACONITATE 2-METHYLTRANSFERASE-RELATED"/>
    <property type="match status" value="1"/>
</dbReference>
<dbReference type="Proteomes" id="UP000243524">
    <property type="component" value="Unassembled WGS sequence"/>
</dbReference>